<feature type="domain" description="Thioester reductase (TE)" evidence="1">
    <location>
        <begin position="12"/>
        <end position="242"/>
    </location>
</feature>
<dbReference type="InterPro" id="IPR036291">
    <property type="entry name" value="NAD(P)-bd_dom_sf"/>
</dbReference>
<dbReference type="RefSeq" id="WP_394848323.1">
    <property type="nucleotide sequence ID" value="NZ_CP089982.1"/>
</dbReference>
<accession>A0ABZ2KJF6</accession>
<dbReference type="InterPro" id="IPR013120">
    <property type="entry name" value="FAR_NAD-bd"/>
</dbReference>
<organism evidence="2 3">
    <name type="scientific">Pendulispora brunnea</name>
    <dbReference type="NCBI Taxonomy" id="2905690"/>
    <lineage>
        <taxon>Bacteria</taxon>
        <taxon>Pseudomonadati</taxon>
        <taxon>Myxococcota</taxon>
        <taxon>Myxococcia</taxon>
        <taxon>Myxococcales</taxon>
        <taxon>Sorangiineae</taxon>
        <taxon>Pendulisporaceae</taxon>
        <taxon>Pendulispora</taxon>
    </lineage>
</organism>
<evidence type="ECO:0000259" key="1">
    <source>
        <dbReference type="Pfam" id="PF07993"/>
    </source>
</evidence>
<dbReference type="EMBL" id="CP089982">
    <property type="protein sequence ID" value="WXA97705.1"/>
    <property type="molecule type" value="Genomic_DNA"/>
</dbReference>
<dbReference type="Pfam" id="PF07993">
    <property type="entry name" value="NAD_binding_4"/>
    <property type="match status" value="1"/>
</dbReference>
<dbReference type="Gene3D" id="3.40.50.720">
    <property type="entry name" value="NAD(P)-binding Rossmann-like Domain"/>
    <property type="match status" value="1"/>
</dbReference>
<keyword evidence="3" id="KW-1185">Reference proteome</keyword>
<dbReference type="Proteomes" id="UP001379533">
    <property type="component" value="Chromosome"/>
</dbReference>
<name>A0ABZ2KJF6_9BACT</name>
<dbReference type="PANTHER" id="PTHR11011">
    <property type="entry name" value="MALE STERILITY PROTEIN 2-RELATED"/>
    <property type="match status" value="1"/>
</dbReference>
<proteinExistence type="predicted"/>
<reference evidence="2 3" key="1">
    <citation type="submission" date="2021-12" db="EMBL/GenBank/DDBJ databases">
        <title>Discovery of the Pendulisporaceae a myxobacterial family with distinct sporulation behavior and unique specialized metabolism.</title>
        <authorList>
            <person name="Garcia R."/>
            <person name="Popoff A."/>
            <person name="Bader C.D."/>
            <person name="Loehr J."/>
            <person name="Walesch S."/>
            <person name="Walt C."/>
            <person name="Boldt J."/>
            <person name="Bunk B."/>
            <person name="Haeckl F.J.F.P.J."/>
            <person name="Gunesch A.P."/>
            <person name="Birkelbach J."/>
            <person name="Nuebel U."/>
            <person name="Pietschmann T."/>
            <person name="Bach T."/>
            <person name="Mueller R."/>
        </authorList>
    </citation>
    <scope>NUCLEOTIDE SEQUENCE [LARGE SCALE GENOMIC DNA]</scope>
    <source>
        <strain evidence="2 3">MSr12523</strain>
    </source>
</reference>
<dbReference type="InterPro" id="IPR026055">
    <property type="entry name" value="FAR"/>
</dbReference>
<evidence type="ECO:0000313" key="3">
    <source>
        <dbReference type="Proteomes" id="UP001379533"/>
    </source>
</evidence>
<sequence>MSRPGFDEVVLLTGFPSFGARKICEEILLSPKTLVHAVVRPQSTAEAMLSLDILPLEQRRRVNLLEGDAAAMDLGLSGKELRTITQEVDRIHHAAEVSYIGVDRAIAEQTNVGGTREILEVAEACSNLKCLVFHSTAAVSGDRTGFVREEDLDKGQGFRNVVEETKARAERMMRQAMNNVPIAVVRPAILVGDSQTGEVDRFDGPYLLILLMVTSPPDFAMPLPGRGDSPLHLVPIDYVAKVARAIGLDPRSVGRTFHVVDPRPLTARGIFELVARAGGRRLPRGFIPANLTKALLRTPGIDRFSKSPRAFLDALGTPVVYGTANTDDILAGTGIQCPPFETYVERLVEYVQVRLREKREKRLADRELEDPLG</sequence>
<dbReference type="SUPFAM" id="SSF51735">
    <property type="entry name" value="NAD(P)-binding Rossmann-fold domains"/>
    <property type="match status" value="1"/>
</dbReference>
<evidence type="ECO:0000313" key="2">
    <source>
        <dbReference type="EMBL" id="WXA97705.1"/>
    </source>
</evidence>
<gene>
    <name evidence="2" type="ORF">LZC95_12780</name>
</gene>
<protein>
    <submittedName>
        <fullName evidence="2">SDR family oxidoreductase</fullName>
    </submittedName>
</protein>